<dbReference type="GO" id="GO:0016747">
    <property type="term" value="F:acyltransferase activity, transferring groups other than amino-acyl groups"/>
    <property type="evidence" value="ECO:0007669"/>
    <property type="project" value="InterPro"/>
</dbReference>
<dbReference type="PANTHER" id="PTHR40599:SF1">
    <property type="entry name" value="[CITRATE [PRO-3S]-LYASE] LIGASE"/>
    <property type="match status" value="1"/>
</dbReference>
<keyword evidence="1 3" id="KW-0547">Nucleotide-binding</keyword>
<evidence type="ECO:0000256" key="3">
    <source>
        <dbReference type="PIRNR" id="PIRNR005751"/>
    </source>
</evidence>
<proteinExistence type="predicted"/>
<keyword evidence="6" id="KW-1185">Reference proteome</keyword>
<keyword evidence="5" id="KW-0456">Lyase</keyword>
<feature type="domain" description="N-acetyltransferase" evidence="4">
    <location>
        <begin position="1"/>
        <end position="136"/>
    </location>
</feature>
<comment type="catalytic activity">
    <reaction evidence="3">
        <text>holo-[citrate lyase ACP] + acetate + ATP = acetyl-[citrate lyase ACP] + AMP + diphosphate</text>
        <dbReference type="Rhea" id="RHEA:23788"/>
        <dbReference type="Rhea" id="RHEA-COMP:10158"/>
        <dbReference type="Rhea" id="RHEA-COMP:13710"/>
        <dbReference type="ChEBI" id="CHEBI:30089"/>
        <dbReference type="ChEBI" id="CHEBI:30616"/>
        <dbReference type="ChEBI" id="CHEBI:33019"/>
        <dbReference type="ChEBI" id="CHEBI:82683"/>
        <dbReference type="ChEBI" id="CHEBI:137976"/>
        <dbReference type="ChEBI" id="CHEBI:456215"/>
        <dbReference type="EC" id="6.2.1.22"/>
    </reaction>
</comment>
<dbReference type="GO" id="GO:0008771">
    <property type="term" value="F:[citrate (pro-3S)-lyase] ligase activity"/>
    <property type="evidence" value="ECO:0007669"/>
    <property type="project" value="UniProtKB-EC"/>
</dbReference>
<dbReference type="SUPFAM" id="SSF52374">
    <property type="entry name" value="Nucleotidylyl transferase"/>
    <property type="match status" value="1"/>
</dbReference>
<dbReference type="NCBIfam" id="TIGR00124">
    <property type="entry name" value="cit_ly_ligase"/>
    <property type="match status" value="1"/>
</dbReference>
<dbReference type="PROSITE" id="PS51186">
    <property type="entry name" value="GNAT"/>
    <property type="match status" value="1"/>
</dbReference>
<dbReference type="NCBIfam" id="TIGR00125">
    <property type="entry name" value="cyt_tran_rel"/>
    <property type="match status" value="1"/>
</dbReference>
<dbReference type="Pfam" id="PF08218">
    <property type="entry name" value="Citrate_ly_lig"/>
    <property type="match status" value="1"/>
</dbReference>
<name>A0A1E8GJC9_9LACT</name>
<gene>
    <name evidence="5" type="ORF">BG261_08745</name>
</gene>
<dbReference type="RefSeq" id="WP_070793362.1">
    <property type="nucleotide sequence ID" value="NZ_MKIR01000026.1"/>
</dbReference>
<protein>
    <recommendedName>
        <fullName evidence="3">[Citrate [pro-3S]-lyase] ligase</fullName>
        <ecNumber evidence="3">6.2.1.22</ecNumber>
    </recommendedName>
</protein>
<keyword evidence="2 3" id="KW-0067">ATP-binding</keyword>
<dbReference type="PIRSF" id="PIRSF005751">
    <property type="entry name" value="Acet_citr_lig"/>
    <property type="match status" value="1"/>
</dbReference>
<keyword evidence="3 5" id="KW-0436">Ligase</keyword>
<dbReference type="InterPro" id="IPR014729">
    <property type="entry name" value="Rossmann-like_a/b/a_fold"/>
</dbReference>
<dbReference type="SMART" id="SM00764">
    <property type="entry name" value="Citrate_ly_lig"/>
    <property type="match status" value="1"/>
</dbReference>
<dbReference type="SUPFAM" id="SSF55729">
    <property type="entry name" value="Acyl-CoA N-acyltransferases (Nat)"/>
    <property type="match status" value="1"/>
</dbReference>
<dbReference type="InterPro" id="IPR005216">
    <property type="entry name" value="Citrate_lyase_ligase"/>
</dbReference>
<comment type="caution">
    <text evidence="5">The sequence shown here is derived from an EMBL/GenBank/DDBJ whole genome shotgun (WGS) entry which is preliminary data.</text>
</comment>
<evidence type="ECO:0000256" key="2">
    <source>
        <dbReference type="ARBA" id="ARBA00022840"/>
    </source>
</evidence>
<dbReference type="EC" id="6.2.1.22" evidence="3"/>
<dbReference type="GO" id="GO:0005524">
    <property type="term" value="F:ATP binding"/>
    <property type="evidence" value="ECO:0007669"/>
    <property type="project" value="UniProtKB-UniRule"/>
</dbReference>
<dbReference type="STRING" id="1859473.BG261_08745"/>
<dbReference type="GO" id="GO:0016829">
    <property type="term" value="F:lyase activity"/>
    <property type="evidence" value="ECO:0007669"/>
    <property type="project" value="UniProtKB-KW"/>
</dbReference>
<comment type="function">
    <text evidence="3">Acetylation of prosthetic group (2-(5''-phosphoribosyl)-3'-dephosphocoenzyme-A) of the gamma subunit of citrate lyase.</text>
</comment>
<dbReference type="EMBL" id="MKIR01000026">
    <property type="protein sequence ID" value="OFI48359.1"/>
    <property type="molecule type" value="Genomic_DNA"/>
</dbReference>
<dbReference type="InterPro" id="IPR000182">
    <property type="entry name" value="GNAT_dom"/>
</dbReference>
<dbReference type="Gene3D" id="3.40.630.30">
    <property type="match status" value="1"/>
</dbReference>
<dbReference type="Proteomes" id="UP000178622">
    <property type="component" value="Unassembled WGS sequence"/>
</dbReference>
<evidence type="ECO:0000313" key="6">
    <source>
        <dbReference type="Proteomes" id="UP000178622"/>
    </source>
</evidence>
<dbReference type="Gene3D" id="3.40.50.620">
    <property type="entry name" value="HUPs"/>
    <property type="match status" value="1"/>
</dbReference>
<evidence type="ECO:0000259" key="4">
    <source>
        <dbReference type="PROSITE" id="PS51186"/>
    </source>
</evidence>
<sequence length="334" mass="38118">MLSLKRIWLDKDKKTYNQWLELMKKSSLNPTKEQIDYSVGIFDDDKLVATGSYEGKILKCLAVCKDYQSENLLTQILVHLLEKMRAEGVNHFLVYTKPENEDLFTSLGFHKIIGNDLIIFMEQGFPDFNDYEKLLESKKVNLNTTASGIVMNANPFTRGHQYLIETAASQSEHVYVFVLSEDKSYFSTKDRVAMVELGVAHLDNVTVLPTADYIVSSATFPSYFLKDEAELDIARKQASLDAKLFKDRIAKTLNITKRFVGEEPYSAVTEIYNESMRQVFGNELELVVLPRIDVGGNVISATKVRTAIKENDYILLGEFLPTTTYNYLKEHKEL</sequence>
<reference evidence="6" key="1">
    <citation type="submission" date="2016-09" db="EMBL/GenBank/DDBJ databases">
        <title>Draft genome sequence of a novel species of the family Streptococcaceae isolated from flowers.</title>
        <authorList>
            <person name="Chuah L.-O."/>
            <person name="Yap K.-P."/>
            <person name="Thong K.L."/>
            <person name="Liong M.T."/>
            <person name="Ahmad R."/>
            <person name="Rusul G."/>
        </authorList>
    </citation>
    <scope>NUCLEOTIDE SEQUENCE [LARGE SCALE GENOMIC DNA]</scope>
    <source>
        <strain evidence="6">DF1</strain>
    </source>
</reference>
<dbReference type="AlphaFoldDB" id="A0A1E8GJC9"/>
<evidence type="ECO:0000313" key="5">
    <source>
        <dbReference type="EMBL" id="OFI48359.1"/>
    </source>
</evidence>
<accession>A0A1E8GJC9</accession>
<dbReference type="OrthoDB" id="9779753at2"/>
<dbReference type="PANTHER" id="PTHR40599">
    <property type="entry name" value="[CITRATE [PRO-3S]-LYASE] LIGASE"/>
    <property type="match status" value="1"/>
</dbReference>
<evidence type="ECO:0000256" key="1">
    <source>
        <dbReference type="ARBA" id="ARBA00022741"/>
    </source>
</evidence>
<dbReference type="InterPro" id="IPR013166">
    <property type="entry name" value="Citrate_lyase_ligase_C"/>
</dbReference>
<dbReference type="InterPro" id="IPR016181">
    <property type="entry name" value="Acyl_CoA_acyltransferase"/>
</dbReference>
<dbReference type="InterPro" id="IPR004821">
    <property type="entry name" value="Cyt_trans-like"/>
</dbReference>
<organism evidence="5 6">
    <name type="scientific">Floricoccus tropicus</name>
    <dbReference type="NCBI Taxonomy" id="1859473"/>
    <lineage>
        <taxon>Bacteria</taxon>
        <taxon>Bacillati</taxon>
        <taxon>Bacillota</taxon>
        <taxon>Bacilli</taxon>
        <taxon>Lactobacillales</taxon>
        <taxon>Streptococcaceae</taxon>
        <taxon>Floricoccus</taxon>
    </lineage>
</organism>